<proteinExistence type="predicted"/>
<dbReference type="EMBL" id="CAVNYO010000405">
    <property type="protein sequence ID" value="CAK5276187.1"/>
    <property type="molecule type" value="Genomic_DNA"/>
</dbReference>
<feature type="transmembrane region" description="Helical" evidence="5">
    <location>
        <begin position="277"/>
        <end position="299"/>
    </location>
</feature>
<comment type="caution">
    <text evidence="7">The sequence shown here is derived from an EMBL/GenBank/DDBJ whole genome shotgun (WGS) entry which is preliminary data.</text>
</comment>
<feature type="transmembrane region" description="Helical" evidence="5">
    <location>
        <begin position="319"/>
        <end position="344"/>
    </location>
</feature>
<reference evidence="7" key="1">
    <citation type="submission" date="2023-11" db="EMBL/GenBank/DDBJ databases">
        <authorList>
            <person name="De Vega J J."/>
            <person name="De Vega J J."/>
        </authorList>
    </citation>
    <scope>NUCLEOTIDE SEQUENCE</scope>
</reference>
<evidence type="ECO:0000256" key="5">
    <source>
        <dbReference type="SAM" id="Phobius"/>
    </source>
</evidence>
<dbReference type="AlphaFoldDB" id="A0AAD2HI39"/>
<feature type="transmembrane region" description="Helical" evidence="5">
    <location>
        <begin position="252"/>
        <end position="271"/>
    </location>
</feature>
<feature type="transmembrane region" description="Helical" evidence="5">
    <location>
        <begin position="56"/>
        <end position="76"/>
    </location>
</feature>
<feature type="transmembrane region" description="Helical" evidence="5">
    <location>
        <begin position="212"/>
        <end position="232"/>
    </location>
</feature>
<evidence type="ECO:0000256" key="1">
    <source>
        <dbReference type="ARBA" id="ARBA00004141"/>
    </source>
</evidence>
<evidence type="ECO:0000256" key="4">
    <source>
        <dbReference type="ARBA" id="ARBA00023136"/>
    </source>
</evidence>
<evidence type="ECO:0000256" key="2">
    <source>
        <dbReference type="ARBA" id="ARBA00022692"/>
    </source>
</evidence>
<dbReference type="PANTHER" id="PTHR23501:SF199">
    <property type="entry name" value="MFS EFFLUX TRANSPORTER INPD-RELATED"/>
    <property type="match status" value="1"/>
</dbReference>
<feature type="transmembrane region" description="Helical" evidence="5">
    <location>
        <begin position="356"/>
        <end position="379"/>
    </location>
</feature>
<dbReference type="Gene3D" id="1.20.1250.20">
    <property type="entry name" value="MFS general substrate transporter like domains"/>
    <property type="match status" value="2"/>
</dbReference>
<feature type="transmembrane region" description="Helical" evidence="5">
    <location>
        <begin position="149"/>
        <end position="170"/>
    </location>
</feature>
<name>A0AAD2HI39_9AGAR</name>
<dbReference type="Proteomes" id="UP001295794">
    <property type="component" value="Unassembled WGS sequence"/>
</dbReference>
<keyword evidence="3 5" id="KW-1133">Transmembrane helix</keyword>
<comment type="subcellular location">
    <subcellularLocation>
        <location evidence="1">Membrane</location>
        <topology evidence="1">Multi-pass membrane protein</topology>
    </subcellularLocation>
</comment>
<feature type="transmembrane region" description="Helical" evidence="5">
    <location>
        <begin position="521"/>
        <end position="540"/>
    </location>
</feature>
<dbReference type="SUPFAM" id="SSF103473">
    <property type="entry name" value="MFS general substrate transporter"/>
    <property type="match status" value="1"/>
</dbReference>
<dbReference type="InterPro" id="IPR011701">
    <property type="entry name" value="MFS"/>
</dbReference>
<dbReference type="InterPro" id="IPR020846">
    <property type="entry name" value="MFS_dom"/>
</dbReference>
<keyword evidence="8" id="KW-1185">Reference proteome</keyword>
<feature type="domain" description="Major facilitator superfamily (MFS) profile" evidence="6">
    <location>
        <begin position="59"/>
        <end position="545"/>
    </location>
</feature>
<dbReference type="Pfam" id="PF07690">
    <property type="entry name" value="MFS_1"/>
    <property type="match status" value="1"/>
</dbReference>
<dbReference type="PROSITE" id="PS50850">
    <property type="entry name" value="MFS"/>
    <property type="match status" value="1"/>
</dbReference>
<evidence type="ECO:0000259" key="6">
    <source>
        <dbReference type="PROSITE" id="PS50850"/>
    </source>
</evidence>
<dbReference type="InterPro" id="IPR036259">
    <property type="entry name" value="MFS_trans_sf"/>
</dbReference>
<keyword evidence="4 5" id="KW-0472">Membrane</keyword>
<evidence type="ECO:0000256" key="3">
    <source>
        <dbReference type="ARBA" id="ARBA00022989"/>
    </source>
</evidence>
<organism evidence="7 8">
    <name type="scientific">Mycena citricolor</name>
    <dbReference type="NCBI Taxonomy" id="2018698"/>
    <lineage>
        <taxon>Eukaryota</taxon>
        <taxon>Fungi</taxon>
        <taxon>Dikarya</taxon>
        <taxon>Basidiomycota</taxon>
        <taxon>Agaricomycotina</taxon>
        <taxon>Agaricomycetes</taxon>
        <taxon>Agaricomycetidae</taxon>
        <taxon>Agaricales</taxon>
        <taxon>Marasmiineae</taxon>
        <taxon>Mycenaceae</taxon>
        <taxon>Mycena</taxon>
    </lineage>
</organism>
<dbReference type="PRINTS" id="PR01036">
    <property type="entry name" value="TCRTETB"/>
</dbReference>
<dbReference type="GO" id="GO:0005886">
    <property type="term" value="C:plasma membrane"/>
    <property type="evidence" value="ECO:0007669"/>
    <property type="project" value="TreeGrafter"/>
</dbReference>
<gene>
    <name evidence="7" type="ORF">MYCIT1_LOCUS24302</name>
</gene>
<dbReference type="GO" id="GO:0022857">
    <property type="term" value="F:transmembrane transporter activity"/>
    <property type="evidence" value="ECO:0007669"/>
    <property type="project" value="InterPro"/>
</dbReference>
<evidence type="ECO:0000313" key="8">
    <source>
        <dbReference type="Proteomes" id="UP001295794"/>
    </source>
</evidence>
<sequence length="553" mass="58637">MQSPTTPRRRTAYTPRVTDTWSLEEEGLPLIEEKREHEEKADEQHESCEYLSGAKLIVLMFALGLSVFLVALDNTIIDTAVPSITDTFHSLSDVGWYSSSYLLTTASTQLLFGKLYTHFPIKLTYMLSIALFELGSLLCGAAPNSALFILGRAVAGVGNAGIFSGGLVIIAHTVPLAKRPLFSGLIGGLGGVGSVAGPLLGGVITARLSFRWCFYLSLPVGLVTLVLTGYLLRVPVAENNKRRAELAEFDPWGNVVFIPAMVSLLLAVQWGGSSVPWSSPLILSLLAMSLVLLIVFALIQIRAGEHATIPPRILSQRSIWSCSIYALCIGGAFNIITMCLPIWFQVIHTDSPETSGIHTLPVILSLVAGCVVAGALIGAIGFYAPFMMASALFTVAGSSLLGALLTVESTSRTWLVPELLCGFGVGLGLQQPMLAAQTVLELRDVAVGTAVVMFANTLGGALFVAVAQSAFTSSLVSRLVLAVPGVKPEAVLQAGATNLKDTVRPGLLADVLVEYNASLAMSFWVAMVLGAIAFLGSCAIEWKSVKARKVATI</sequence>
<dbReference type="CDD" id="cd17502">
    <property type="entry name" value="MFS_Azr1_MDR_like"/>
    <property type="match status" value="1"/>
</dbReference>
<dbReference type="PANTHER" id="PTHR23501">
    <property type="entry name" value="MAJOR FACILITATOR SUPERFAMILY"/>
    <property type="match status" value="1"/>
</dbReference>
<feature type="transmembrane region" description="Helical" evidence="5">
    <location>
        <begin position="123"/>
        <end position="143"/>
    </location>
</feature>
<feature type="transmembrane region" description="Helical" evidence="5">
    <location>
        <begin position="445"/>
        <end position="471"/>
    </location>
</feature>
<evidence type="ECO:0000313" key="7">
    <source>
        <dbReference type="EMBL" id="CAK5276187.1"/>
    </source>
</evidence>
<accession>A0AAD2HI39</accession>
<protein>
    <recommendedName>
        <fullName evidence="6">Major facilitator superfamily (MFS) profile domain-containing protein</fullName>
    </recommendedName>
</protein>
<feature type="transmembrane region" description="Helical" evidence="5">
    <location>
        <begin position="96"/>
        <end position="116"/>
    </location>
</feature>
<keyword evidence="2 5" id="KW-0812">Transmembrane</keyword>
<feature type="transmembrane region" description="Helical" evidence="5">
    <location>
        <begin position="182"/>
        <end position="206"/>
    </location>
</feature>